<dbReference type="EMBL" id="AJWK01007297">
    <property type="status" value="NOT_ANNOTATED_CDS"/>
    <property type="molecule type" value="Genomic_DNA"/>
</dbReference>
<evidence type="ECO:0000313" key="1">
    <source>
        <dbReference type="EnsemblMetazoa" id="LLOJ002233-PA"/>
    </source>
</evidence>
<organism evidence="1 2">
    <name type="scientific">Lutzomyia longipalpis</name>
    <name type="common">Sand fly</name>
    <dbReference type="NCBI Taxonomy" id="7200"/>
    <lineage>
        <taxon>Eukaryota</taxon>
        <taxon>Metazoa</taxon>
        <taxon>Ecdysozoa</taxon>
        <taxon>Arthropoda</taxon>
        <taxon>Hexapoda</taxon>
        <taxon>Insecta</taxon>
        <taxon>Pterygota</taxon>
        <taxon>Neoptera</taxon>
        <taxon>Endopterygota</taxon>
        <taxon>Diptera</taxon>
        <taxon>Nematocera</taxon>
        <taxon>Psychodoidea</taxon>
        <taxon>Psychodidae</taxon>
        <taxon>Lutzomyia</taxon>
        <taxon>Lutzomyia</taxon>
    </lineage>
</organism>
<dbReference type="AlphaFoldDB" id="A0A1B0CD13"/>
<keyword evidence="2" id="KW-1185">Reference proteome</keyword>
<protein>
    <submittedName>
        <fullName evidence="1">Uncharacterized protein</fullName>
    </submittedName>
</protein>
<proteinExistence type="predicted"/>
<dbReference type="Proteomes" id="UP000092461">
    <property type="component" value="Unassembled WGS sequence"/>
</dbReference>
<name>A0A1B0CD13_LUTLO</name>
<dbReference type="EnsemblMetazoa" id="LLOJ002233-RA">
    <property type="protein sequence ID" value="LLOJ002233-PA"/>
    <property type="gene ID" value="LLOJ002233"/>
</dbReference>
<reference evidence="1" key="1">
    <citation type="submission" date="2020-05" db="UniProtKB">
        <authorList>
            <consortium name="EnsemblMetazoa"/>
        </authorList>
    </citation>
    <scope>IDENTIFICATION</scope>
    <source>
        <strain evidence="1">Jacobina</strain>
    </source>
</reference>
<evidence type="ECO:0000313" key="2">
    <source>
        <dbReference type="Proteomes" id="UP000092461"/>
    </source>
</evidence>
<accession>A0A1B0CD13</accession>
<sequence>MCDKINNRGVVMGVESRRVAEPLGSVATSIVRGPLRFNGGPPWGLRQQPGGSVGRVKLVSTLVAPSAASRNKIYQQSVNASLTVVTRIREIRNDAMEVE</sequence>
<dbReference type="VEuPathDB" id="VectorBase:LLOJ002233"/>